<dbReference type="InterPro" id="IPR039426">
    <property type="entry name" value="TonB-dep_rcpt-like"/>
</dbReference>
<gene>
    <name evidence="4" type="ORF">ALO64_03167</name>
</gene>
<feature type="signal peptide" evidence="2">
    <location>
        <begin position="1"/>
        <end position="20"/>
    </location>
</feature>
<dbReference type="SUPFAM" id="SSF56935">
    <property type="entry name" value="Porins"/>
    <property type="match status" value="1"/>
</dbReference>
<dbReference type="Pfam" id="PF07715">
    <property type="entry name" value="Plug"/>
    <property type="match status" value="1"/>
</dbReference>
<proteinExistence type="inferred from homology"/>
<keyword evidence="1" id="KW-0472">Membrane</keyword>
<evidence type="ECO:0000313" key="5">
    <source>
        <dbReference type="Proteomes" id="UP000050455"/>
    </source>
</evidence>
<organism evidence="4 5">
    <name type="scientific">Pseudomonas meliae</name>
    <dbReference type="NCBI Taxonomy" id="86176"/>
    <lineage>
        <taxon>Bacteria</taxon>
        <taxon>Pseudomonadati</taxon>
        <taxon>Pseudomonadota</taxon>
        <taxon>Gammaproteobacteria</taxon>
        <taxon>Pseudomonadales</taxon>
        <taxon>Pseudomonadaceae</taxon>
        <taxon>Pseudomonas</taxon>
    </lineage>
</organism>
<accession>A0A0P9UL89</accession>
<dbReference type="InterPro" id="IPR012910">
    <property type="entry name" value="Plug_dom"/>
</dbReference>
<keyword evidence="1" id="KW-0813">Transport</keyword>
<name>A0A0P9UL89_9PSED</name>
<evidence type="ECO:0000256" key="1">
    <source>
        <dbReference type="PROSITE-ProRule" id="PRU01360"/>
    </source>
</evidence>
<dbReference type="PANTHER" id="PTHR32552:SF83">
    <property type="entry name" value="BLR3904 PROTEIN"/>
    <property type="match status" value="1"/>
</dbReference>
<reference evidence="4 5" key="1">
    <citation type="submission" date="2015-09" db="EMBL/GenBank/DDBJ databases">
        <title>Genome announcement of multiple Pseudomonas syringae strains.</title>
        <authorList>
            <person name="Thakur S."/>
            <person name="Wang P.W."/>
            <person name="Gong Y."/>
            <person name="Weir B.S."/>
            <person name="Guttman D.S."/>
        </authorList>
    </citation>
    <scope>NUCLEOTIDE SEQUENCE [LARGE SCALE GENOMIC DNA]</scope>
    <source>
        <strain evidence="4 5">ICMP6289</strain>
    </source>
</reference>
<keyword evidence="1" id="KW-0998">Cell outer membrane</keyword>
<dbReference type="PROSITE" id="PS52016">
    <property type="entry name" value="TONB_DEPENDENT_REC_3"/>
    <property type="match status" value="1"/>
</dbReference>
<sequence>MRHAWRLLPLGMAVASQLMAADPLTLDAVNVTGFSEQEGASDYKAGRASIYGFDQASLLDTPASVSVFSEALIKDRQAKLLSDVLRNDASVGDGYAPVGYYENFVVRGFSLNAANSYRINGRSIAGEQNVALENKQQVELLKGLSGLQSGVSEPGGVKLVQSGGHRLAEHERAFRIPVQRQLEGQPECVAQSRGH</sequence>
<dbReference type="Gene3D" id="2.170.130.10">
    <property type="entry name" value="TonB-dependent receptor, plug domain"/>
    <property type="match status" value="1"/>
</dbReference>
<dbReference type="AlphaFoldDB" id="A0A0P9UL89"/>
<keyword evidence="1" id="KW-1134">Transmembrane beta strand</keyword>
<feature type="domain" description="TonB-dependent receptor plug" evidence="3">
    <location>
        <begin position="58"/>
        <end position="157"/>
    </location>
</feature>
<comment type="subcellular location">
    <subcellularLocation>
        <location evidence="1">Cell outer membrane</location>
        <topology evidence="1">Multi-pass membrane protein</topology>
    </subcellularLocation>
</comment>
<evidence type="ECO:0000256" key="2">
    <source>
        <dbReference type="SAM" id="SignalP"/>
    </source>
</evidence>
<dbReference type="GO" id="GO:0015344">
    <property type="term" value="F:siderophore uptake transmembrane transporter activity"/>
    <property type="evidence" value="ECO:0007669"/>
    <property type="project" value="TreeGrafter"/>
</dbReference>
<feature type="chain" id="PRO_5006169804" description="TonB-dependent receptor plug domain-containing protein" evidence="2">
    <location>
        <begin position="21"/>
        <end position="195"/>
    </location>
</feature>
<dbReference type="PATRIC" id="fig|86176.4.peg.3527"/>
<evidence type="ECO:0000259" key="3">
    <source>
        <dbReference type="Pfam" id="PF07715"/>
    </source>
</evidence>
<dbReference type="InterPro" id="IPR037066">
    <property type="entry name" value="Plug_dom_sf"/>
</dbReference>
<dbReference type="Proteomes" id="UP000050455">
    <property type="component" value="Unassembled WGS sequence"/>
</dbReference>
<dbReference type="EMBL" id="LJQT01000308">
    <property type="protein sequence ID" value="KPX86066.1"/>
    <property type="molecule type" value="Genomic_DNA"/>
</dbReference>
<dbReference type="PANTHER" id="PTHR32552">
    <property type="entry name" value="FERRICHROME IRON RECEPTOR-RELATED"/>
    <property type="match status" value="1"/>
</dbReference>
<evidence type="ECO:0000313" key="4">
    <source>
        <dbReference type="EMBL" id="KPX86066.1"/>
    </source>
</evidence>
<keyword evidence="1" id="KW-0812">Transmembrane</keyword>
<comment type="similarity">
    <text evidence="1">Belongs to the TonB-dependent receptor family.</text>
</comment>
<comment type="caution">
    <text evidence="4">The sequence shown here is derived from an EMBL/GenBank/DDBJ whole genome shotgun (WGS) entry which is preliminary data.</text>
</comment>
<keyword evidence="2" id="KW-0732">Signal</keyword>
<dbReference type="GO" id="GO:0009279">
    <property type="term" value="C:cell outer membrane"/>
    <property type="evidence" value="ECO:0007669"/>
    <property type="project" value="UniProtKB-SubCell"/>
</dbReference>
<keyword evidence="5" id="KW-1185">Reference proteome</keyword>
<protein>
    <recommendedName>
        <fullName evidence="3">TonB-dependent receptor plug domain-containing protein</fullName>
    </recommendedName>
</protein>